<protein>
    <submittedName>
        <fullName evidence="1">Uncharacterized protein</fullName>
    </submittedName>
</protein>
<accession>A0ACC2URQ1</accession>
<sequence>MSTVMNDISTKISGKLQLGESNSGPNLRVVGILWALGLPACVFHEQDELLEALNQYGIIPVTVDRLSKKGFAAQHNKPESKGNPDNWLETQAAGPCDPQSCSDPKATPKDVQLMEQRLSWLKVSEGHLVQNERNTSGSDEAMKTLSLDHQMEFIPAEDMTGQKDKNVAGTLGLEETEQTQLSGDRLDSKLSILNGI</sequence>
<organism evidence="1 2">
    <name type="scientific">Entomophthora muscae</name>
    <dbReference type="NCBI Taxonomy" id="34485"/>
    <lineage>
        <taxon>Eukaryota</taxon>
        <taxon>Fungi</taxon>
        <taxon>Fungi incertae sedis</taxon>
        <taxon>Zoopagomycota</taxon>
        <taxon>Entomophthoromycotina</taxon>
        <taxon>Entomophthoromycetes</taxon>
        <taxon>Entomophthorales</taxon>
        <taxon>Entomophthoraceae</taxon>
        <taxon>Entomophthora</taxon>
    </lineage>
</organism>
<evidence type="ECO:0000313" key="2">
    <source>
        <dbReference type="Proteomes" id="UP001165960"/>
    </source>
</evidence>
<proteinExistence type="predicted"/>
<gene>
    <name evidence="1" type="ORF">DSO57_1013345</name>
</gene>
<evidence type="ECO:0000313" key="1">
    <source>
        <dbReference type="EMBL" id="KAJ9089406.1"/>
    </source>
</evidence>
<reference evidence="1" key="1">
    <citation type="submission" date="2022-04" db="EMBL/GenBank/DDBJ databases">
        <title>Genome of the entomopathogenic fungus Entomophthora muscae.</title>
        <authorList>
            <person name="Elya C."/>
            <person name="Lovett B.R."/>
            <person name="Lee E."/>
            <person name="Macias A.M."/>
            <person name="Hajek A.E."/>
            <person name="De Bivort B.L."/>
            <person name="Kasson M.T."/>
            <person name="De Fine Licht H.H."/>
            <person name="Stajich J.E."/>
        </authorList>
    </citation>
    <scope>NUCLEOTIDE SEQUENCE</scope>
    <source>
        <strain evidence="1">Berkeley</strain>
    </source>
</reference>
<name>A0ACC2URQ1_9FUNG</name>
<comment type="caution">
    <text evidence="1">The sequence shown here is derived from an EMBL/GenBank/DDBJ whole genome shotgun (WGS) entry which is preliminary data.</text>
</comment>
<dbReference type="EMBL" id="QTSX02000049">
    <property type="protein sequence ID" value="KAJ9089406.1"/>
    <property type="molecule type" value="Genomic_DNA"/>
</dbReference>
<dbReference type="Proteomes" id="UP001165960">
    <property type="component" value="Unassembled WGS sequence"/>
</dbReference>
<keyword evidence="2" id="KW-1185">Reference proteome</keyword>